<proteinExistence type="predicted"/>
<dbReference type="AlphaFoldDB" id="A0A1I7VFJ5"/>
<sequence>MEKSRKPFFYFNFHKRNEKKKSVDNLKANYSSKILGTLKNVEGEQFDQFRCHRLPKVDEELHVRTIFEPVSVVARPAKTKPKIRSKLRWKEDVDSKEKTEESKCSTANSDKAISLNIKNKKESGQAATVEWYLKMSGNILRPVGMRPRKLFTEWEISADGKETLLL</sequence>
<organism evidence="1 2">
    <name type="scientific">Loa loa</name>
    <name type="common">Eye worm</name>
    <name type="synonym">Filaria loa</name>
    <dbReference type="NCBI Taxonomy" id="7209"/>
    <lineage>
        <taxon>Eukaryota</taxon>
        <taxon>Metazoa</taxon>
        <taxon>Ecdysozoa</taxon>
        <taxon>Nematoda</taxon>
        <taxon>Chromadorea</taxon>
        <taxon>Rhabditida</taxon>
        <taxon>Spirurina</taxon>
        <taxon>Spiruromorpha</taxon>
        <taxon>Filarioidea</taxon>
        <taxon>Onchocercidae</taxon>
        <taxon>Loa</taxon>
    </lineage>
</organism>
<reference evidence="1" key="1">
    <citation type="submission" date="2012-04" db="EMBL/GenBank/DDBJ databases">
        <title>The Genome Sequence of Loa loa.</title>
        <authorList>
            <consortium name="The Broad Institute Genome Sequencing Platform"/>
            <consortium name="Broad Institute Genome Sequencing Center for Infectious Disease"/>
            <person name="Nutman T.B."/>
            <person name="Fink D.L."/>
            <person name="Russ C."/>
            <person name="Young S."/>
            <person name="Zeng Q."/>
            <person name="Gargeya S."/>
            <person name="Alvarado L."/>
            <person name="Berlin A."/>
            <person name="Chapman S.B."/>
            <person name="Chen Z."/>
            <person name="Freedman E."/>
            <person name="Gellesch M."/>
            <person name="Goldberg J."/>
            <person name="Griggs A."/>
            <person name="Gujja S."/>
            <person name="Heilman E.R."/>
            <person name="Heiman D."/>
            <person name="Howarth C."/>
            <person name="Mehta T."/>
            <person name="Neiman D."/>
            <person name="Pearson M."/>
            <person name="Roberts A."/>
            <person name="Saif S."/>
            <person name="Shea T."/>
            <person name="Shenoy N."/>
            <person name="Sisk P."/>
            <person name="Stolte C."/>
            <person name="Sykes S."/>
            <person name="White J."/>
            <person name="Yandava C."/>
            <person name="Haas B."/>
            <person name="Henn M.R."/>
            <person name="Nusbaum C."/>
            <person name="Birren B."/>
        </authorList>
    </citation>
    <scope>NUCLEOTIDE SEQUENCE [LARGE SCALE GENOMIC DNA]</scope>
</reference>
<dbReference type="Proteomes" id="UP000095285">
    <property type="component" value="Unassembled WGS sequence"/>
</dbReference>
<protein>
    <submittedName>
        <fullName evidence="2">Origin recognition complex subunit 1</fullName>
    </submittedName>
</protein>
<reference evidence="2" key="2">
    <citation type="submission" date="2016-11" db="UniProtKB">
        <authorList>
            <consortium name="WormBaseParasite"/>
        </authorList>
    </citation>
    <scope>IDENTIFICATION</scope>
</reference>
<dbReference type="WBParaSite" id="EN70_1994">
    <property type="protein sequence ID" value="EN70_1994"/>
    <property type="gene ID" value="EN70_1994"/>
</dbReference>
<accession>A0A1I7VFJ5</accession>
<evidence type="ECO:0000313" key="2">
    <source>
        <dbReference type="WBParaSite" id="EN70_1994"/>
    </source>
</evidence>
<evidence type="ECO:0000313" key="1">
    <source>
        <dbReference type="Proteomes" id="UP000095285"/>
    </source>
</evidence>
<keyword evidence="1" id="KW-1185">Reference proteome</keyword>
<name>A0A1I7VFJ5_LOALO</name>